<sequence length="354" mass="38000">MSGQDVMSDAGAAGGLRAAEARAFLDAAGWTGATIAAMAGDASARRYARVCAGGRRAVLMDAPPDAAGPLAPFLAMTGYLRARGFSAPEILAADEARGFLLLEDLGEGLFARICARHPEREGALYAAAAELLAELHALPPPERIGDWALRPYDEPALWAEAQLIARWWLPAATGAEASPALEDELRGLLAEALGALCAAREAVVLRDYHAENLIWLPGRSGVARVGLLDYQDALAGAAAYDLVSLLEDARRDTSAELRAATLARYARARGVAADELRARCARLGAQRNIKIMGIFARLWLRDGKPQYLAMLPRVHAHLRRDLEQPGLERLRAFVERRVPPPTPGVLARVRAARA</sequence>
<keyword evidence="3" id="KW-1185">Reference proteome</keyword>
<dbReference type="RefSeq" id="WP_245728547.1">
    <property type="nucleotide sequence ID" value="NZ_FOHL01000012.1"/>
</dbReference>
<dbReference type="InterPro" id="IPR011009">
    <property type="entry name" value="Kinase-like_dom_sf"/>
</dbReference>
<accession>A0A1M7U155</accession>
<reference evidence="2 3" key="1">
    <citation type="submission" date="2016-12" db="EMBL/GenBank/DDBJ databases">
        <authorList>
            <person name="Song W.-J."/>
            <person name="Kurnit D.M."/>
        </authorList>
    </citation>
    <scope>NUCLEOTIDE SEQUENCE [LARGE SCALE GENOMIC DNA]</scope>
    <source>
        <strain evidence="2 3">CGMCC 1.10808</strain>
    </source>
</reference>
<dbReference type="Pfam" id="PF01636">
    <property type="entry name" value="APH"/>
    <property type="match status" value="1"/>
</dbReference>
<dbReference type="SUPFAM" id="SSF56112">
    <property type="entry name" value="Protein kinase-like (PK-like)"/>
    <property type="match status" value="1"/>
</dbReference>
<gene>
    <name evidence="2" type="ORF">SAMN05216200_11312</name>
</gene>
<dbReference type="Gene3D" id="3.90.1200.10">
    <property type="match status" value="1"/>
</dbReference>
<dbReference type="Proteomes" id="UP000184066">
    <property type="component" value="Unassembled WGS sequence"/>
</dbReference>
<proteinExistence type="predicted"/>
<dbReference type="EMBL" id="FRDL01000013">
    <property type="protein sequence ID" value="SHN76658.1"/>
    <property type="molecule type" value="Genomic_DNA"/>
</dbReference>
<evidence type="ECO:0000313" key="3">
    <source>
        <dbReference type="Proteomes" id="UP000184066"/>
    </source>
</evidence>
<dbReference type="AlphaFoldDB" id="A0A1M7U155"/>
<feature type="domain" description="Aminoglycoside phosphotransferase" evidence="1">
    <location>
        <begin position="35"/>
        <end position="270"/>
    </location>
</feature>
<dbReference type="Gene3D" id="3.30.200.20">
    <property type="entry name" value="Phosphorylase Kinase, domain 1"/>
    <property type="match status" value="1"/>
</dbReference>
<evidence type="ECO:0000259" key="1">
    <source>
        <dbReference type="Pfam" id="PF01636"/>
    </source>
</evidence>
<dbReference type="InterPro" id="IPR002575">
    <property type="entry name" value="Aminoglycoside_PTrfase"/>
</dbReference>
<organism evidence="2 3">
    <name type="scientific">Oceanicella actignis</name>
    <dbReference type="NCBI Taxonomy" id="1189325"/>
    <lineage>
        <taxon>Bacteria</taxon>
        <taxon>Pseudomonadati</taxon>
        <taxon>Pseudomonadota</taxon>
        <taxon>Alphaproteobacteria</taxon>
        <taxon>Rhodobacterales</taxon>
        <taxon>Paracoccaceae</taxon>
        <taxon>Oceanicella</taxon>
    </lineage>
</organism>
<protein>
    <recommendedName>
        <fullName evidence="1">Aminoglycoside phosphotransferase domain-containing protein</fullName>
    </recommendedName>
</protein>
<dbReference type="STRING" id="1189325.SAMN04488119_11216"/>
<name>A0A1M7U155_9RHOB</name>
<evidence type="ECO:0000313" key="2">
    <source>
        <dbReference type="EMBL" id="SHN76658.1"/>
    </source>
</evidence>